<evidence type="ECO:0000256" key="5">
    <source>
        <dbReference type="ARBA" id="ARBA00022833"/>
    </source>
</evidence>
<evidence type="ECO:0000256" key="1">
    <source>
        <dbReference type="ARBA" id="ARBA00004123"/>
    </source>
</evidence>
<dbReference type="Proteomes" id="UP000694523">
    <property type="component" value="Unplaced"/>
</dbReference>
<sequence length="84" mass="9872">MNNTFKCSFCDRVFSQRNLKVHLRVHTGERPFVCGLCGKTFVQDAHLRIHKQHMHTGVKQCVCEHCGKAYADRRNLRLHKCVYK</sequence>
<keyword evidence="10" id="KW-1185">Reference proteome</keyword>
<keyword evidence="5" id="KW-0862">Zinc</keyword>
<dbReference type="SUPFAM" id="SSF57667">
    <property type="entry name" value="beta-beta-alpha zinc fingers"/>
    <property type="match status" value="1"/>
</dbReference>
<evidence type="ECO:0000313" key="9">
    <source>
        <dbReference type="Ensembl" id="ENSNMLP00000014118.1"/>
    </source>
</evidence>
<feature type="domain" description="C2H2-type" evidence="8">
    <location>
        <begin position="5"/>
        <end position="31"/>
    </location>
</feature>
<dbReference type="PROSITE" id="PS50157">
    <property type="entry name" value="ZINC_FINGER_C2H2_2"/>
    <property type="match status" value="3"/>
</dbReference>
<keyword evidence="4 7" id="KW-0863">Zinc-finger</keyword>
<reference evidence="9" key="1">
    <citation type="submission" date="2025-08" db="UniProtKB">
        <authorList>
            <consortium name="Ensembl"/>
        </authorList>
    </citation>
    <scope>IDENTIFICATION</scope>
</reference>
<evidence type="ECO:0000313" key="10">
    <source>
        <dbReference type="Proteomes" id="UP000694523"/>
    </source>
</evidence>
<dbReference type="InterPro" id="IPR013087">
    <property type="entry name" value="Znf_C2H2_type"/>
</dbReference>
<dbReference type="InterPro" id="IPR050331">
    <property type="entry name" value="Zinc_finger"/>
</dbReference>
<reference evidence="9" key="2">
    <citation type="submission" date="2025-09" db="UniProtKB">
        <authorList>
            <consortium name="Ensembl"/>
        </authorList>
    </citation>
    <scope>IDENTIFICATION</scope>
</reference>
<evidence type="ECO:0000256" key="4">
    <source>
        <dbReference type="ARBA" id="ARBA00022771"/>
    </source>
</evidence>
<evidence type="ECO:0000256" key="3">
    <source>
        <dbReference type="ARBA" id="ARBA00022737"/>
    </source>
</evidence>
<evidence type="ECO:0000256" key="6">
    <source>
        <dbReference type="ARBA" id="ARBA00023242"/>
    </source>
</evidence>
<dbReference type="PANTHER" id="PTHR16515">
    <property type="entry name" value="PR DOMAIN ZINC FINGER PROTEIN"/>
    <property type="match status" value="1"/>
</dbReference>
<dbReference type="FunFam" id="3.30.160.60:FF:002349">
    <property type="entry name" value="Zinc finger and BTB domain-containing 40"/>
    <property type="match status" value="1"/>
</dbReference>
<dbReference type="InterPro" id="IPR036236">
    <property type="entry name" value="Znf_C2H2_sf"/>
</dbReference>
<proteinExistence type="predicted"/>
<dbReference type="PANTHER" id="PTHR16515:SF49">
    <property type="entry name" value="GASTRULA ZINC FINGER PROTEIN XLCGF49.1-LIKE-RELATED"/>
    <property type="match status" value="1"/>
</dbReference>
<dbReference type="Ensembl" id="ENSNMLT00000015889.1">
    <property type="protein sequence ID" value="ENSNMLP00000014118.1"/>
    <property type="gene ID" value="ENSNMLG00000009448.1"/>
</dbReference>
<dbReference type="SMART" id="SM00355">
    <property type="entry name" value="ZnF_C2H2"/>
    <property type="match status" value="3"/>
</dbReference>
<dbReference type="AlphaFoldDB" id="A0A8C6T2Q3"/>
<evidence type="ECO:0000256" key="7">
    <source>
        <dbReference type="PROSITE-ProRule" id="PRU00042"/>
    </source>
</evidence>
<protein>
    <recommendedName>
        <fullName evidence="8">C2H2-type domain-containing protein</fullName>
    </recommendedName>
</protein>
<keyword evidence="3" id="KW-0677">Repeat</keyword>
<organism evidence="9 10">
    <name type="scientific">Neogobius melanostomus</name>
    <name type="common">round goby</name>
    <dbReference type="NCBI Taxonomy" id="47308"/>
    <lineage>
        <taxon>Eukaryota</taxon>
        <taxon>Metazoa</taxon>
        <taxon>Chordata</taxon>
        <taxon>Craniata</taxon>
        <taxon>Vertebrata</taxon>
        <taxon>Euteleostomi</taxon>
        <taxon>Actinopterygii</taxon>
        <taxon>Neopterygii</taxon>
        <taxon>Teleostei</taxon>
        <taxon>Neoteleostei</taxon>
        <taxon>Acanthomorphata</taxon>
        <taxon>Gobiaria</taxon>
        <taxon>Gobiiformes</taxon>
        <taxon>Gobioidei</taxon>
        <taxon>Gobiidae</taxon>
        <taxon>Benthophilinae</taxon>
        <taxon>Neogobiini</taxon>
        <taxon>Neogobius</taxon>
    </lineage>
</organism>
<dbReference type="GO" id="GO:0010468">
    <property type="term" value="P:regulation of gene expression"/>
    <property type="evidence" value="ECO:0007669"/>
    <property type="project" value="TreeGrafter"/>
</dbReference>
<dbReference type="Pfam" id="PF00096">
    <property type="entry name" value="zf-C2H2"/>
    <property type="match status" value="3"/>
</dbReference>
<dbReference type="GO" id="GO:0008270">
    <property type="term" value="F:zinc ion binding"/>
    <property type="evidence" value="ECO:0007669"/>
    <property type="project" value="UniProtKB-KW"/>
</dbReference>
<dbReference type="GO" id="GO:0005634">
    <property type="term" value="C:nucleus"/>
    <property type="evidence" value="ECO:0007669"/>
    <property type="project" value="UniProtKB-SubCell"/>
</dbReference>
<feature type="domain" description="C2H2-type" evidence="8">
    <location>
        <begin position="32"/>
        <end position="60"/>
    </location>
</feature>
<feature type="domain" description="C2H2-type" evidence="8">
    <location>
        <begin position="61"/>
        <end position="84"/>
    </location>
</feature>
<evidence type="ECO:0000256" key="2">
    <source>
        <dbReference type="ARBA" id="ARBA00022723"/>
    </source>
</evidence>
<accession>A0A8C6T2Q3</accession>
<dbReference type="Gene3D" id="3.30.160.60">
    <property type="entry name" value="Classic Zinc Finger"/>
    <property type="match status" value="3"/>
</dbReference>
<keyword evidence="2" id="KW-0479">Metal-binding</keyword>
<evidence type="ECO:0000259" key="8">
    <source>
        <dbReference type="PROSITE" id="PS50157"/>
    </source>
</evidence>
<comment type="subcellular location">
    <subcellularLocation>
        <location evidence="1">Nucleus</location>
    </subcellularLocation>
</comment>
<keyword evidence="6" id="KW-0539">Nucleus</keyword>
<name>A0A8C6T2Q3_9GOBI</name>
<dbReference type="PROSITE" id="PS00028">
    <property type="entry name" value="ZINC_FINGER_C2H2_1"/>
    <property type="match status" value="1"/>
</dbReference>